<protein>
    <recommendedName>
        <fullName evidence="6">RING-type domain-containing protein</fullName>
    </recommendedName>
</protein>
<dbReference type="EMBL" id="MCFG01000230">
    <property type="protein sequence ID" value="ORX77905.1"/>
    <property type="molecule type" value="Genomic_DNA"/>
</dbReference>
<dbReference type="Gene3D" id="3.30.40.10">
    <property type="entry name" value="Zinc/RING finger domain, C3HC4 (zinc finger)"/>
    <property type="match status" value="1"/>
</dbReference>
<dbReference type="InterPro" id="IPR001841">
    <property type="entry name" value="Znf_RING"/>
</dbReference>
<gene>
    <name evidence="7" type="ORF">BCR32DRAFT_270357</name>
</gene>
<feature type="compositionally biased region" description="Polar residues" evidence="5">
    <location>
        <begin position="226"/>
        <end position="239"/>
    </location>
</feature>
<keyword evidence="2 4" id="KW-0863">Zinc-finger</keyword>
<dbReference type="SMART" id="SM00184">
    <property type="entry name" value="RING"/>
    <property type="match status" value="1"/>
</dbReference>
<dbReference type="PANTHER" id="PTHR46717">
    <property type="entry name" value="E3 UBIQUITIN-PROTEIN LIGASE RNF180"/>
    <property type="match status" value="1"/>
</dbReference>
<evidence type="ECO:0000259" key="6">
    <source>
        <dbReference type="PROSITE" id="PS50089"/>
    </source>
</evidence>
<feature type="compositionally biased region" description="Polar residues" evidence="5">
    <location>
        <begin position="380"/>
        <end position="391"/>
    </location>
</feature>
<dbReference type="AlphaFoldDB" id="A0A1Y1WWW9"/>
<evidence type="ECO:0000256" key="3">
    <source>
        <dbReference type="ARBA" id="ARBA00022833"/>
    </source>
</evidence>
<dbReference type="PROSITE" id="PS50089">
    <property type="entry name" value="ZF_RING_2"/>
    <property type="match status" value="1"/>
</dbReference>
<dbReference type="PROSITE" id="PS00518">
    <property type="entry name" value="ZF_RING_1"/>
    <property type="match status" value="1"/>
</dbReference>
<dbReference type="SUPFAM" id="SSF57850">
    <property type="entry name" value="RING/U-box"/>
    <property type="match status" value="1"/>
</dbReference>
<dbReference type="InterPro" id="IPR017907">
    <property type="entry name" value="Znf_RING_CS"/>
</dbReference>
<dbReference type="GO" id="GO:0061630">
    <property type="term" value="F:ubiquitin protein ligase activity"/>
    <property type="evidence" value="ECO:0007669"/>
    <property type="project" value="InterPro"/>
</dbReference>
<dbReference type="GO" id="GO:0005789">
    <property type="term" value="C:endoplasmic reticulum membrane"/>
    <property type="evidence" value="ECO:0007669"/>
    <property type="project" value="TreeGrafter"/>
</dbReference>
<reference evidence="7 8" key="1">
    <citation type="submission" date="2016-08" db="EMBL/GenBank/DDBJ databases">
        <title>A Parts List for Fungal Cellulosomes Revealed by Comparative Genomics.</title>
        <authorList>
            <consortium name="DOE Joint Genome Institute"/>
            <person name="Haitjema C.H."/>
            <person name="Gilmore S.P."/>
            <person name="Henske J.K."/>
            <person name="Solomon K.V."/>
            <person name="De Groot R."/>
            <person name="Kuo A."/>
            <person name="Mondo S.J."/>
            <person name="Salamov A.A."/>
            <person name="Labutti K."/>
            <person name="Zhao Z."/>
            <person name="Chiniquy J."/>
            <person name="Barry K."/>
            <person name="Brewer H.M."/>
            <person name="Purvine S.O."/>
            <person name="Wright A.T."/>
            <person name="Boxma B."/>
            <person name="Van Alen T."/>
            <person name="Hackstein J.H."/>
            <person name="Baker S.E."/>
            <person name="Grigoriev I.V."/>
            <person name="O'Malley M.A."/>
        </authorList>
    </citation>
    <scope>NUCLEOTIDE SEQUENCE [LARGE SCALE GENOMIC DNA]</scope>
    <source>
        <strain evidence="7 8">S4</strain>
    </source>
</reference>
<evidence type="ECO:0000256" key="1">
    <source>
        <dbReference type="ARBA" id="ARBA00022723"/>
    </source>
</evidence>
<dbReference type="GO" id="GO:0032436">
    <property type="term" value="P:positive regulation of proteasomal ubiquitin-dependent protein catabolic process"/>
    <property type="evidence" value="ECO:0007669"/>
    <property type="project" value="TreeGrafter"/>
</dbReference>
<feature type="compositionally biased region" description="Low complexity" evidence="5">
    <location>
        <begin position="347"/>
        <end position="358"/>
    </location>
</feature>
<sequence length="606" mass="67814">MSKGKFLSKLSFFKKKKRTSRETLRSNSTSSYHNYNNDMEVIPEIVRGNTVPAPSTSREANLYSNKRKNISHSSVEDLDKKKKQPYLGLDKASTSECPIPTPAPSATTSSANHNIFSNNSSISIPQINNKEKNVSSSPVSVCDKEECVKEEVLASTSNSYKNDSNDINNNAIASSSNTIITNDAIASSSNNVTTNNDDDKIEVKEEKSEKNIPKVFISKADDKAGPSSSNGNQIKINNLDTPPYTPTIFVTSKSTISSIDGNNQVTDTVSQDTNGNEVKSHIDEFDLYVEDIFNKLILDSGLSPEAETEESPDRYNRDATEHFADHLTTESLTPIPSNSNIINIQQQSHPSQLSQELQISEESEESQISQQPKPQIISSNLNSTTPSNVIPSETIPIANNTINNTNENTKKETFNNDTSLKKNNEPKKDKKIDDDSNSRDKENKTNDNKAKNNNMEKYLEKETTHSIVESMGVLNNTIEMLKCGICLDILLDPKIVEPCGHSFCNHCLRLLQTRVCPLCRTRIHDYHSSILLNELSELIAKYSLSQEQLEERNQCCHEIEEKDKHLNDECMRLMELMELAHQPGNSNNYSVQFHELVELNETDDDI</sequence>
<comment type="caution">
    <text evidence="7">The sequence shown here is derived from an EMBL/GenBank/DDBJ whole genome shotgun (WGS) entry which is preliminary data.</text>
</comment>
<feature type="region of interest" description="Disordered" evidence="5">
    <location>
        <begin position="220"/>
        <end position="239"/>
    </location>
</feature>
<evidence type="ECO:0000256" key="5">
    <source>
        <dbReference type="SAM" id="MobiDB-lite"/>
    </source>
</evidence>
<proteinExistence type="predicted"/>
<keyword evidence="8" id="KW-1185">Reference proteome</keyword>
<name>A0A1Y1WWW9_9FUNG</name>
<dbReference type="Pfam" id="PF13923">
    <property type="entry name" value="zf-C3HC4_2"/>
    <property type="match status" value="1"/>
</dbReference>
<dbReference type="GO" id="GO:0031624">
    <property type="term" value="F:ubiquitin conjugating enzyme binding"/>
    <property type="evidence" value="ECO:0007669"/>
    <property type="project" value="TreeGrafter"/>
</dbReference>
<dbReference type="InterPro" id="IPR013083">
    <property type="entry name" value="Znf_RING/FYVE/PHD"/>
</dbReference>
<dbReference type="GO" id="GO:0000209">
    <property type="term" value="P:protein polyubiquitination"/>
    <property type="evidence" value="ECO:0007669"/>
    <property type="project" value="InterPro"/>
</dbReference>
<feature type="domain" description="RING-type" evidence="6">
    <location>
        <begin position="483"/>
        <end position="520"/>
    </location>
</feature>
<dbReference type="Proteomes" id="UP000193944">
    <property type="component" value="Unassembled WGS sequence"/>
</dbReference>
<dbReference type="InterPro" id="IPR033263">
    <property type="entry name" value="RNF180"/>
</dbReference>
<accession>A0A1Y1WWW9</accession>
<keyword evidence="1" id="KW-0479">Metal-binding</keyword>
<evidence type="ECO:0000256" key="2">
    <source>
        <dbReference type="ARBA" id="ARBA00022771"/>
    </source>
</evidence>
<dbReference type="GO" id="GO:0042428">
    <property type="term" value="P:serotonin metabolic process"/>
    <property type="evidence" value="ECO:0007669"/>
    <property type="project" value="TreeGrafter"/>
</dbReference>
<keyword evidence="3" id="KW-0862">Zinc</keyword>
<evidence type="ECO:0000313" key="8">
    <source>
        <dbReference type="Proteomes" id="UP000193944"/>
    </source>
</evidence>
<feature type="compositionally biased region" description="Low complexity" evidence="5">
    <location>
        <begin position="366"/>
        <end position="379"/>
    </location>
</feature>
<dbReference type="PANTHER" id="PTHR46717:SF1">
    <property type="entry name" value="E3 UBIQUITIN-PROTEIN LIGASE RNF180"/>
    <property type="match status" value="1"/>
</dbReference>
<feature type="compositionally biased region" description="Low complexity" evidence="5">
    <location>
        <begin position="393"/>
        <end position="407"/>
    </location>
</feature>
<dbReference type="GO" id="GO:0008270">
    <property type="term" value="F:zinc ion binding"/>
    <property type="evidence" value="ECO:0007669"/>
    <property type="project" value="UniProtKB-KW"/>
</dbReference>
<reference evidence="7 8" key="2">
    <citation type="submission" date="2016-08" db="EMBL/GenBank/DDBJ databases">
        <title>Pervasive Adenine N6-methylation of Active Genes in Fungi.</title>
        <authorList>
            <consortium name="DOE Joint Genome Institute"/>
            <person name="Mondo S.J."/>
            <person name="Dannebaum R.O."/>
            <person name="Kuo R.C."/>
            <person name="Labutti K."/>
            <person name="Haridas S."/>
            <person name="Kuo A."/>
            <person name="Salamov A."/>
            <person name="Ahrendt S.R."/>
            <person name="Lipzen A."/>
            <person name="Sullivan W."/>
            <person name="Andreopoulos W.B."/>
            <person name="Clum A."/>
            <person name="Lindquist E."/>
            <person name="Daum C."/>
            <person name="Ramamoorthy G.K."/>
            <person name="Gryganskyi A."/>
            <person name="Culley D."/>
            <person name="Magnuson J.K."/>
            <person name="James T.Y."/>
            <person name="O'Malley M.A."/>
            <person name="Stajich J.E."/>
            <person name="Spatafora J.W."/>
            <person name="Visel A."/>
            <person name="Grigoriev I.V."/>
        </authorList>
    </citation>
    <scope>NUCLEOTIDE SEQUENCE [LARGE SCALE GENOMIC DNA]</scope>
    <source>
        <strain evidence="7 8">S4</strain>
    </source>
</reference>
<feature type="region of interest" description="Disordered" evidence="5">
    <location>
        <begin position="347"/>
        <end position="455"/>
    </location>
</feature>
<feature type="compositionally biased region" description="Polar residues" evidence="5">
    <location>
        <begin position="52"/>
        <end position="64"/>
    </location>
</feature>
<feature type="compositionally biased region" description="Basic and acidic residues" evidence="5">
    <location>
        <begin position="408"/>
        <end position="450"/>
    </location>
</feature>
<dbReference type="GO" id="GO:0042415">
    <property type="term" value="P:norepinephrine metabolic process"/>
    <property type="evidence" value="ECO:0007669"/>
    <property type="project" value="TreeGrafter"/>
</dbReference>
<dbReference type="STRING" id="1754192.A0A1Y1WWW9"/>
<evidence type="ECO:0000256" key="4">
    <source>
        <dbReference type="PROSITE-ProRule" id="PRU00175"/>
    </source>
</evidence>
<feature type="region of interest" description="Disordered" evidence="5">
    <location>
        <begin position="48"/>
        <end position="111"/>
    </location>
</feature>
<evidence type="ECO:0000313" key="7">
    <source>
        <dbReference type="EMBL" id="ORX77905.1"/>
    </source>
</evidence>
<organism evidence="7 8">
    <name type="scientific">Anaeromyces robustus</name>
    <dbReference type="NCBI Taxonomy" id="1754192"/>
    <lineage>
        <taxon>Eukaryota</taxon>
        <taxon>Fungi</taxon>
        <taxon>Fungi incertae sedis</taxon>
        <taxon>Chytridiomycota</taxon>
        <taxon>Chytridiomycota incertae sedis</taxon>
        <taxon>Neocallimastigomycetes</taxon>
        <taxon>Neocallimastigales</taxon>
        <taxon>Neocallimastigaceae</taxon>
        <taxon>Anaeromyces</taxon>
    </lineage>
</organism>
<dbReference type="OrthoDB" id="6105938at2759"/>